<dbReference type="InterPro" id="IPR043502">
    <property type="entry name" value="DNA/RNA_pol_sf"/>
</dbReference>
<proteinExistence type="predicted"/>
<organism evidence="2 3">
    <name type="scientific">Mycobacterium timonense</name>
    <dbReference type="NCBI Taxonomy" id="701043"/>
    <lineage>
        <taxon>Bacteria</taxon>
        <taxon>Bacillati</taxon>
        <taxon>Actinomycetota</taxon>
        <taxon>Actinomycetes</taxon>
        <taxon>Mycobacteriales</taxon>
        <taxon>Mycobacteriaceae</taxon>
        <taxon>Mycobacterium</taxon>
        <taxon>Mycobacterium avium complex (MAC)</taxon>
    </lineage>
</organism>
<dbReference type="Pfam" id="PF13655">
    <property type="entry name" value="RVT_N"/>
    <property type="match status" value="1"/>
</dbReference>
<gene>
    <name evidence="2" type="ORF">BST46_30170</name>
</gene>
<evidence type="ECO:0000259" key="1">
    <source>
        <dbReference type="Pfam" id="PF13655"/>
    </source>
</evidence>
<dbReference type="EMBL" id="MVIL01000839">
    <property type="protein sequence ID" value="ORB76430.1"/>
    <property type="molecule type" value="Genomic_DNA"/>
</dbReference>
<accession>A0ABX3TCB9</accession>
<name>A0ABX3TCB9_9MYCO</name>
<dbReference type="PANTHER" id="PTHR34047:SF8">
    <property type="entry name" value="PROTEIN YKFC"/>
    <property type="match status" value="1"/>
</dbReference>
<feature type="domain" description="Reverse transcriptase N-terminal" evidence="1">
    <location>
        <begin position="1"/>
        <end position="67"/>
    </location>
</feature>
<dbReference type="InterPro" id="IPR025960">
    <property type="entry name" value="RVT_N"/>
</dbReference>
<protein>
    <submittedName>
        <fullName evidence="2">Group II intron reverse transcriptase/maturase</fullName>
    </submittedName>
</protein>
<dbReference type="PANTHER" id="PTHR34047">
    <property type="entry name" value="NUCLEAR INTRON MATURASE 1, MITOCHONDRIAL-RELATED"/>
    <property type="match status" value="1"/>
</dbReference>
<dbReference type="Proteomes" id="UP000192847">
    <property type="component" value="Unassembled WGS sequence"/>
</dbReference>
<dbReference type="InterPro" id="IPR051083">
    <property type="entry name" value="GrpII_Intron_Splice-Mob/Def"/>
</dbReference>
<dbReference type="SUPFAM" id="SSF56672">
    <property type="entry name" value="DNA/RNA polymerases"/>
    <property type="match status" value="1"/>
</dbReference>
<keyword evidence="3" id="KW-1185">Reference proteome</keyword>
<evidence type="ECO:0000313" key="2">
    <source>
        <dbReference type="EMBL" id="ORB76430.1"/>
    </source>
</evidence>
<reference evidence="2 3" key="1">
    <citation type="submission" date="2017-02" db="EMBL/GenBank/DDBJ databases">
        <title>The new phylogeny of genus Mycobacterium.</title>
        <authorList>
            <person name="Tortoli E."/>
            <person name="Trovato A."/>
            <person name="Cirillo D.M."/>
        </authorList>
    </citation>
    <scope>NUCLEOTIDE SEQUENCE [LARGE SCALE GENOMIC DNA]</scope>
    <source>
        <strain evidence="2 3">CCUG 56329</strain>
    </source>
</reference>
<keyword evidence="2" id="KW-0695">RNA-directed DNA polymerase</keyword>
<dbReference type="GO" id="GO:0003964">
    <property type="term" value="F:RNA-directed DNA polymerase activity"/>
    <property type="evidence" value="ECO:0007669"/>
    <property type="project" value="UniProtKB-KW"/>
</dbReference>
<keyword evidence="2" id="KW-0808">Transferase</keyword>
<feature type="non-terminal residue" evidence="2">
    <location>
        <position position="1"/>
    </location>
</feature>
<comment type="caution">
    <text evidence="2">The sequence shown here is derived from an EMBL/GenBank/DDBJ whole genome shotgun (WGS) entry which is preliminary data.</text>
</comment>
<evidence type="ECO:0000313" key="3">
    <source>
        <dbReference type="Proteomes" id="UP000192847"/>
    </source>
</evidence>
<feature type="non-terminal residue" evidence="2">
    <location>
        <position position="121"/>
    </location>
</feature>
<keyword evidence="2" id="KW-0548">Nucleotidyltransferase</keyword>
<sequence length="121" mass="13850">MQVRIAKACREGKWRRVKALQRMLTRSKSARYLAVRRVTENQGSRTTGVDKQLWDTPNAKWEAVGQLKTRGYKARPLRRVFIPKSDGRERPLGIPTMTDRAMQALYLLALSPVAETRGDPN</sequence>